<dbReference type="EMBL" id="MU004182">
    <property type="protein sequence ID" value="KAF2501736.1"/>
    <property type="molecule type" value="Genomic_DNA"/>
</dbReference>
<dbReference type="OrthoDB" id="2441642at2759"/>
<evidence type="ECO:0000256" key="1">
    <source>
        <dbReference type="ARBA" id="ARBA00022723"/>
    </source>
</evidence>
<dbReference type="AlphaFoldDB" id="A0A6A6RBK0"/>
<dbReference type="GO" id="GO:0046872">
    <property type="term" value="F:metal ion binding"/>
    <property type="evidence" value="ECO:0007669"/>
    <property type="project" value="UniProtKB-KW"/>
</dbReference>
<keyword evidence="7" id="KW-1185">Reference proteome</keyword>
<protein>
    <recommendedName>
        <fullName evidence="8">Zn(2)-C6 fungal-type domain-containing protein</fullName>
    </recommendedName>
</protein>
<evidence type="ECO:0000313" key="6">
    <source>
        <dbReference type="EMBL" id="KAF2501736.1"/>
    </source>
</evidence>
<keyword evidence="2" id="KW-0862">Zinc</keyword>
<sequence>CTLEKSACSRCMSKSLHCRYNVHSRSSTSHRLVTENLSHWPSPFRLVSSSNVSDTLGLAKANINGNAGYKPPDAQRVHCAILDSTQISLASTLASLQIRSRWMETFVPSSNQTPKTLQPYTVQYLSCVLAAYSKSMTSSEKYPPIIHRLQVETEQLSLTLATCYRLVLQWDYCRKTPSNVAKVTEDVQLEMQRLLNEYQTSTQIKFLAAFQAYLLYSIMAFLPPLPNTQIVGHSTFVSLQEMASNASATGLACTAELSQTRPTWETWIVASAKRRTIYASYLFNNVFNAINGVGTYLADELTGLPLPATKALWECQNRVHWESEYDTYLGSWKDGEIQIAELWRSEATGSPERRERVERWVHAADEFRMTLFAVCCHIHGC</sequence>
<name>A0A6A6RBK0_9PEZI</name>
<evidence type="ECO:0000256" key="5">
    <source>
        <dbReference type="ARBA" id="ARBA00023242"/>
    </source>
</evidence>
<evidence type="ECO:0000313" key="7">
    <source>
        <dbReference type="Proteomes" id="UP000799750"/>
    </source>
</evidence>
<keyword evidence="3" id="KW-0805">Transcription regulation</keyword>
<accession>A0A6A6RBK0</accession>
<dbReference type="PANTHER" id="PTHR47660:SF3">
    <property type="entry name" value="FINGER DOMAIN PROTEIN, PUTATIVE (AFU_ORTHOLOGUE AFUA_4G03310)-RELATED"/>
    <property type="match status" value="1"/>
</dbReference>
<evidence type="ECO:0000256" key="4">
    <source>
        <dbReference type="ARBA" id="ARBA00023163"/>
    </source>
</evidence>
<feature type="non-terminal residue" evidence="6">
    <location>
        <position position="1"/>
    </location>
</feature>
<gene>
    <name evidence="6" type="ORF">BU16DRAFT_451295</name>
</gene>
<evidence type="ECO:0000256" key="3">
    <source>
        <dbReference type="ARBA" id="ARBA00023015"/>
    </source>
</evidence>
<evidence type="ECO:0000256" key="2">
    <source>
        <dbReference type="ARBA" id="ARBA00022833"/>
    </source>
</evidence>
<organism evidence="6 7">
    <name type="scientific">Lophium mytilinum</name>
    <dbReference type="NCBI Taxonomy" id="390894"/>
    <lineage>
        <taxon>Eukaryota</taxon>
        <taxon>Fungi</taxon>
        <taxon>Dikarya</taxon>
        <taxon>Ascomycota</taxon>
        <taxon>Pezizomycotina</taxon>
        <taxon>Dothideomycetes</taxon>
        <taxon>Pleosporomycetidae</taxon>
        <taxon>Mytilinidiales</taxon>
        <taxon>Mytilinidiaceae</taxon>
        <taxon>Lophium</taxon>
    </lineage>
</organism>
<dbReference type="Proteomes" id="UP000799750">
    <property type="component" value="Unassembled WGS sequence"/>
</dbReference>
<keyword evidence="1" id="KW-0479">Metal-binding</keyword>
<evidence type="ECO:0008006" key="8">
    <source>
        <dbReference type="Google" id="ProtNLM"/>
    </source>
</evidence>
<keyword evidence="4" id="KW-0804">Transcription</keyword>
<keyword evidence="5" id="KW-0539">Nucleus</keyword>
<proteinExistence type="predicted"/>
<reference evidence="6" key="1">
    <citation type="journal article" date="2020" name="Stud. Mycol.">
        <title>101 Dothideomycetes genomes: a test case for predicting lifestyles and emergence of pathogens.</title>
        <authorList>
            <person name="Haridas S."/>
            <person name="Albert R."/>
            <person name="Binder M."/>
            <person name="Bloem J."/>
            <person name="Labutti K."/>
            <person name="Salamov A."/>
            <person name="Andreopoulos B."/>
            <person name="Baker S."/>
            <person name="Barry K."/>
            <person name="Bills G."/>
            <person name="Bluhm B."/>
            <person name="Cannon C."/>
            <person name="Castanera R."/>
            <person name="Culley D."/>
            <person name="Daum C."/>
            <person name="Ezra D."/>
            <person name="Gonzalez J."/>
            <person name="Henrissat B."/>
            <person name="Kuo A."/>
            <person name="Liang C."/>
            <person name="Lipzen A."/>
            <person name="Lutzoni F."/>
            <person name="Magnuson J."/>
            <person name="Mondo S."/>
            <person name="Nolan M."/>
            <person name="Ohm R."/>
            <person name="Pangilinan J."/>
            <person name="Park H.-J."/>
            <person name="Ramirez L."/>
            <person name="Alfaro M."/>
            <person name="Sun H."/>
            <person name="Tritt A."/>
            <person name="Yoshinaga Y."/>
            <person name="Zwiers L.-H."/>
            <person name="Turgeon B."/>
            <person name="Goodwin S."/>
            <person name="Spatafora J."/>
            <person name="Crous P."/>
            <person name="Grigoriev I."/>
        </authorList>
    </citation>
    <scope>NUCLEOTIDE SEQUENCE</scope>
    <source>
        <strain evidence="6">CBS 269.34</strain>
    </source>
</reference>
<dbReference type="PANTHER" id="PTHR47660">
    <property type="entry name" value="TRANSCRIPTION FACTOR WITH C2H2 AND ZN(2)-CYS(6) DNA BINDING DOMAIN (EUROFUNG)-RELATED-RELATED"/>
    <property type="match status" value="1"/>
</dbReference>